<dbReference type="AlphaFoldDB" id="A0A2A2ZNX5"/>
<gene>
    <name evidence="1" type="ORF">CKJ66_04295</name>
</gene>
<sequence>MVPALLRSNSPKRHAGTSDVDVQVNLEIAGGSVQAARLEQALLNAGFEPDDERVWRWELNDPVGVRATIKFELLADLDDEPNNATVEFTGCKHLGAANLRGTGYAVRDIVIQKIQANDHGTRREAEINITGLAGFLLAKVAAAHGRRKEKDWYDIAFVLLHNNHGDATAAAERVLEVFGPPVGEMRTQLLDLQANFADSSAQGSLAYVKQFIENHPDEDNQTVATDGQLAVAAFTKRLLR</sequence>
<evidence type="ECO:0008006" key="3">
    <source>
        <dbReference type="Google" id="ProtNLM"/>
    </source>
</evidence>
<comment type="caution">
    <text evidence="1">The sequence shown here is derived from an EMBL/GenBank/DDBJ whole genome shotgun (WGS) entry which is preliminary data.</text>
</comment>
<organism evidence="1 2">
    <name type="scientific">Mycobacterium avium</name>
    <dbReference type="NCBI Taxonomy" id="1764"/>
    <lineage>
        <taxon>Bacteria</taxon>
        <taxon>Bacillati</taxon>
        <taxon>Actinomycetota</taxon>
        <taxon>Actinomycetes</taxon>
        <taxon>Mycobacteriales</taxon>
        <taxon>Mycobacteriaceae</taxon>
        <taxon>Mycobacterium</taxon>
        <taxon>Mycobacterium avium complex (MAC)</taxon>
    </lineage>
</organism>
<reference evidence="1 2" key="1">
    <citation type="submission" date="2017-08" db="EMBL/GenBank/DDBJ databases">
        <title>Phylogenetic analysis of Mycobacterium avium complex whole genomes.</title>
        <authorList>
            <person name="Caverly L.J."/>
            <person name="Spilker T."/>
            <person name="Lipuma J."/>
        </authorList>
    </citation>
    <scope>NUCLEOTIDE SEQUENCE [LARGE SCALE GENOMIC DNA]</scope>
    <source>
        <strain evidence="1 2">FLAC0165</strain>
    </source>
</reference>
<protein>
    <recommendedName>
        <fullName evidence="3">Nucleotidyl transferase AbiEii/AbiGii toxin family protein</fullName>
    </recommendedName>
</protein>
<dbReference type="Proteomes" id="UP000217768">
    <property type="component" value="Unassembled WGS sequence"/>
</dbReference>
<accession>A0A2A2ZNX5</accession>
<proteinExistence type="predicted"/>
<name>A0A2A2ZNX5_MYCAV</name>
<evidence type="ECO:0000313" key="2">
    <source>
        <dbReference type="Proteomes" id="UP000217768"/>
    </source>
</evidence>
<dbReference type="EMBL" id="NSFD01000004">
    <property type="protein sequence ID" value="PBA28055.1"/>
    <property type="molecule type" value="Genomic_DNA"/>
</dbReference>
<evidence type="ECO:0000313" key="1">
    <source>
        <dbReference type="EMBL" id="PBA28055.1"/>
    </source>
</evidence>